<feature type="transmembrane region" description="Helical" evidence="9">
    <location>
        <begin position="406"/>
        <end position="425"/>
    </location>
</feature>
<keyword evidence="7 8" id="KW-0472">Membrane</keyword>
<dbReference type="PANTHER" id="PTHR31806:SF1">
    <property type="entry name" value="PURINE-CYTOSINE PERMEASE FCY2-RELATED"/>
    <property type="match status" value="1"/>
</dbReference>
<feature type="transmembrane region" description="Helical" evidence="9">
    <location>
        <begin position="207"/>
        <end position="226"/>
    </location>
</feature>
<dbReference type="OrthoDB" id="2116389at2759"/>
<dbReference type="InterPro" id="IPR001248">
    <property type="entry name" value="Pur-cyt_permease"/>
</dbReference>
<dbReference type="Gene3D" id="1.10.4160.10">
    <property type="entry name" value="Hydantoin permease"/>
    <property type="match status" value="1"/>
</dbReference>
<dbReference type="PANTHER" id="PTHR31806">
    <property type="entry name" value="PURINE-CYTOSINE PERMEASE FCY2-RELATED"/>
    <property type="match status" value="1"/>
</dbReference>
<comment type="caution">
    <text evidence="10">The sequence shown here is derived from an EMBL/GenBank/DDBJ whole genome shotgun (WGS) entry which is preliminary data.</text>
</comment>
<keyword evidence="3 8" id="KW-0813">Transport</keyword>
<proteinExistence type="inferred from homology"/>
<keyword evidence="4" id="KW-0597">Phosphoprotein</keyword>
<feature type="transmembrane region" description="Helical" evidence="9">
    <location>
        <begin position="180"/>
        <end position="201"/>
    </location>
</feature>
<dbReference type="FunFam" id="1.10.4160.10:FF:000002">
    <property type="entry name" value="Purine-cytosine permease fcyB"/>
    <property type="match status" value="1"/>
</dbReference>
<feature type="transmembrane region" description="Helical" evidence="9">
    <location>
        <begin position="445"/>
        <end position="462"/>
    </location>
</feature>
<dbReference type="RefSeq" id="XP_026607615.1">
    <property type="nucleotide sequence ID" value="XM_026744452.1"/>
</dbReference>
<evidence type="ECO:0000256" key="9">
    <source>
        <dbReference type="SAM" id="Phobius"/>
    </source>
</evidence>
<evidence type="ECO:0000256" key="6">
    <source>
        <dbReference type="ARBA" id="ARBA00022989"/>
    </source>
</evidence>
<evidence type="ECO:0000256" key="7">
    <source>
        <dbReference type="ARBA" id="ARBA00023136"/>
    </source>
</evidence>
<dbReference type="AlphaFoldDB" id="A0A3D8SWW8"/>
<feature type="transmembrane region" description="Helical" evidence="9">
    <location>
        <begin position="375"/>
        <end position="394"/>
    </location>
</feature>
<feature type="transmembrane region" description="Helical" evidence="9">
    <location>
        <begin position="279"/>
        <end position="304"/>
    </location>
</feature>
<dbReference type="InterPro" id="IPR026030">
    <property type="entry name" value="Pur-cyt_permease_Fcy2/21/22"/>
</dbReference>
<comment type="similarity">
    <text evidence="2 8">Belongs to the purine-cytosine permease (2.A.39) family.</text>
</comment>
<dbReference type="EMBL" id="PVWQ01000002">
    <property type="protein sequence ID" value="RDW90661.1"/>
    <property type="molecule type" value="Genomic_DNA"/>
</dbReference>
<feature type="transmembrane region" description="Helical" evidence="9">
    <location>
        <begin position="324"/>
        <end position="348"/>
    </location>
</feature>
<evidence type="ECO:0000313" key="10">
    <source>
        <dbReference type="EMBL" id="RDW90661.1"/>
    </source>
</evidence>
<dbReference type="GO" id="GO:0022857">
    <property type="term" value="F:transmembrane transporter activity"/>
    <property type="evidence" value="ECO:0007669"/>
    <property type="project" value="InterPro"/>
</dbReference>
<keyword evidence="6 9" id="KW-1133">Transmembrane helix</keyword>
<dbReference type="Pfam" id="PF02133">
    <property type="entry name" value="Transp_cyt_pur"/>
    <property type="match status" value="1"/>
</dbReference>
<feature type="transmembrane region" description="Helical" evidence="9">
    <location>
        <begin position="148"/>
        <end position="168"/>
    </location>
</feature>
<dbReference type="CDD" id="cd11484">
    <property type="entry name" value="SLC-NCS1sbd_CobB-like"/>
    <property type="match status" value="1"/>
</dbReference>
<comment type="subcellular location">
    <subcellularLocation>
        <location evidence="1">Membrane</location>
        <topology evidence="1">Multi-pass membrane protein</topology>
    </subcellularLocation>
</comment>
<keyword evidence="11" id="KW-1185">Reference proteome</keyword>
<dbReference type="GO" id="GO:0000329">
    <property type="term" value="C:fungal-type vacuole membrane"/>
    <property type="evidence" value="ECO:0007669"/>
    <property type="project" value="TreeGrafter"/>
</dbReference>
<evidence type="ECO:0000256" key="4">
    <source>
        <dbReference type="ARBA" id="ARBA00022553"/>
    </source>
</evidence>
<feature type="transmembrane region" description="Helical" evidence="9">
    <location>
        <begin position="70"/>
        <end position="92"/>
    </location>
</feature>
<evidence type="ECO:0000256" key="2">
    <source>
        <dbReference type="ARBA" id="ARBA00008974"/>
    </source>
</evidence>
<protein>
    <submittedName>
        <fullName evidence="10">Purine-cytosine permease fcyB</fullName>
    </submittedName>
</protein>
<dbReference type="GO" id="GO:0005886">
    <property type="term" value="C:plasma membrane"/>
    <property type="evidence" value="ECO:0007669"/>
    <property type="project" value="TreeGrafter"/>
</dbReference>
<reference evidence="10 11" key="1">
    <citation type="journal article" date="2018" name="IMA Fungus">
        <title>IMA Genome-F 9: Draft genome sequence of Annulohypoxylon stygium, Aspergillus mulundensis, Berkeleyomyces basicola (syn. Thielaviopsis basicola), Ceratocystis smalleyi, two Cercospora beticola strains, Coleophoma cylindrospora, Fusarium fracticaudum, Phialophora cf. hyalina, and Morchella septimelata.</title>
        <authorList>
            <person name="Wingfield B.D."/>
            <person name="Bills G.F."/>
            <person name="Dong Y."/>
            <person name="Huang W."/>
            <person name="Nel W.J."/>
            <person name="Swalarsk-Parry B.S."/>
            <person name="Vaghefi N."/>
            <person name="Wilken P.M."/>
            <person name="An Z."/>
            <person name="de Beer Z.W."/>
            <person name="De Vos L."/>
            <person name="Chen L."/>
            <person name="Duong T.A."/>
            <person name="Gao Y."/>
            <person name="Hammerbacher A."/>
            <person name="Kikkert J.R."/>
            <person name="Li Y."/>
            <person name="Li H."/>
            <person name="Li K."/>
            <person name="Li Q."/>
            <person name="Liu X."/>
            <person name="Ma X."/>
            <person name="Naidoo K."/>
            <person name="Pethybridge S.J."/>
            <person name="Sun J."/>
            <person name="Steenkamp E.T."/>
            <person name="van der Nest M.A."/>
            <person name="van Wyk S."/>
            <person name="Wingfield M.J."/>
            <person name="Xiong C."/>
            <person name="Yue Q."/>
            <person name="Zhang X."/>
        </authorList>
    </citation>
    <scope>NUCLEOTIDE SEQUENCE [LARGE SCALE GENOMIC DNA]</scope>
    <source>
        <strain evidence="10 11">DSM 5745</strain>
    </source>
</reference>
<dbReference type="PIRSF" id="PIRSF002744">
    <property type="entry name" value="Pur-cyt_permease"/>
    <property type="match status" value="1"/>
</dbReference>
<evidence type="ECO:0000256" key="1">
    <source>
        <dbReference type="ARBA" id="ARBA00004141"/>
    </source>
</evidence>
<feature type="transmembrane region" description="Helical" evidence="9">
    <location>
        <begin position="104"/>
        <end position="128"/>
    </location>
</feature>
<gene>
    <name evidence="10" type="ORF">DSM5745_02436</name>
</gene>
<name>A0A3D8SWW8_9EURO</name>
<evidence type="ECO:0000313" key="11">
    <source>
        <dbReference type="Proteomes" id="UP000256690"/>
    </source>
</evidence>
<evidence type="ECO:0000256" key="5">
    <source>
        <dbReference type="ARBA" id="ARBA00022692"/>
    </source>
</evidence>
<dbReference type="STRING" id="1810919.A0A3D8SWW8"/>
<evidence type="ECO:0000256" key="8">
    <source>
        <dbReference type="PIRNR" id="PIRNR002744"/>
    </source>
</evidence>
<accession>A0A3D8SWW8</accession>
<dbReference type="GO" id="GO:0015851">
    <property type="term" value="P:nucleobase transport"/>
    <property type="evidence" value="ECO:0007669"/>
    <property type="project" value="UniProtKB-ARBA"/>
</dbReference>
<feature type="transmembrane region" description="Helical" evidence="9">
    <location>
        <begin position="482"/>
        <end position="498"/>
    </location>
</feature>
<dbReference type="GeneID" id="38112806"/>
<sequence>MAGAHDFDLEKNPPVAQSVADNSSDGAVPGESFTYGNSLYAKIQRLAGKLNIEQRGIERVPAAEQTDTSVFNIGSMWLAANMVVSSFAIGVLGKSIYGLGFVDAILTVLFFNLLGIMTVCFFSCFGPFGLRQMVFSRFWFGWYATKGFAVLNILACMGWSAANTIVGAQLLHAVNNDVPGWAAILIIAICTLLITFAGYKVVHLYEYWSWIPTFIVFLIVLGTFAHSGDFINIPMKAGTSEMGSVLSFGSAVYGYATGWTSYAADYTVYQPANRSKRKIFFSTWLGLIIPLLFVEMLGVAVMTATEIKDSKYALGYSASGNGGLIAAVLEPLGGFGDFCLVILALSIVANNCPNLYSVALTVQVLSRYAQRVPRFIWTVLGTGVSLAIAIPGYSHFETILENFMNFIAYWLAIYSAIAITDHCVFKRGFSGYVIENYDKPNKLPVGIAATLAFAFGVAGMVVGMSQPWFEGPIAKHAGGGDIGFELGFAFSAFSYLCLRPLEIKLFGR</sequence>
<keyword evidence="5 9" id="KW-0812">Transmembrane</keyword>
<organism evidence="10 11">
    <name type="scientific">Aspergillus mulundensis</name>
    <dbReference type="NCBI Taxonomy" id="1810919"/>
    <lineage>
        <taxon>Eukaryota</taxon>
        <taxon>Fungi</taxon>
        <taxon>Dikarya</taxon>
        <taxon>Ascomycota</taxon>
        <taxon>Pezizomycotina</taxon>
        <taxon>Eurotiomycetes</taxon>
        <taxon>Eurotiomycetidae</taxon>
        <taxon>Eurotiales</taxon>
        <taxon>Aspergillaceae</taxon>
        <taxon>Aspergillus</taxon>
        <taxon>Aspergillus subgen. Nidulantes</taxon>
    </lineage>
</organism>
<evidence type="ECO:0000256" key="3">
    <source>
        <dbReference type="ARBA" id="ARBA00022448"/>
    </source>
</evidence>
<dbReference type="Proteomes" id="UP000256690">
    <property type="component" value="Unassembled WGS sequence"/>
</dbReference>